<proteinExistence type="predicted"/>
<reference evidence="2 3" key="1">
    <citation type="submission" date="2023-03" db="EMBL/GenBank/DDBJ databases">
        <title>Isolation and description of six Streptomyces strains from soil environments, able to metabolize different microbial glucans.</title>
        <authorList>
            <person name="Widen T."/>
            <person name="Larsbrink J."/>
        </authorList>
    </citation>
    <scope>NUCLEOTIDE SEQUENCE [LARGE SCALE GENOMIC DNA]</scope>
    <source>
        <strain evidence="2 3">Alt3</strain>
    </source>
</reference>
<protein>
    <submittedName>
        <fullName evidence="2">DUF6332 family protein</fullName>
    </submittedName>
</protein>
<feature type="transmembrane region" description="Helical" evidence="1">
    <location>
        <begin position="50"/>
        <end position="72"/>
    </location>
</feature>
<evidence type="ECO:0000313" key="2">
    <source>
        <dbReference type="EMBL" id="WLQ68193.1"/>
    </source>
</evidence>
<evidence type="ECO:0000313" key="3">
    <source>
        <dbReference type="Proteomes" id="UP001224433"/>
    </source>
</evidence>
<organism evidence="2 3">
    <name type="scientific">Streptomyces glycanivorans</name>
    <dbReference type="NCBI Taxonomy" id="3033808"/>
    <lineage>
        <taxon>Bacteria</taxon>
        <taxon>Bacillati</taxon>
        <taxon>Actinomycetota</taxon>
        <taxon>Actinomycetes</taxon>
        <taxon>Kitasatosporales</taxon>
        <taxon>Streptomycetaceae</taxon>
        <taxon>Streptomyces</taxon>
    </lineage>
</organism>
<dbReference type="InterPro" id="IPR046295">
    <property type="entry name" value="DUF6332"/>
</dbReference>
<feature type="transmembrane region" description="Helical" evidence="1">
    <location>
        <begin position="12"/>
        <end position="38"/>
    </location>
</feature>
<dbReference type="EMBL" id="CP120983">
    <property type="protein sequence ID" value="WLQ68193.1"/>
    <property type="molecule type" value="Genomic_DNA"/>
</dbReference>
<keyword evidence="1" id="KW-1133">Transmembrane helix</keyword>
<dbReference type="Proteomes" id="UP001224433">
    <property type="component" value="Chromosome"/>
</dbReference>
<keyword evidence="1" id="KW-0472">Membrane</keyword>
<accession>A0ABY9JKE4</accession>
<keyword evidence="1" id="KW-0812">Transmembrane</keyword>
<sequence>MSRRTQAERDAMTVEIGYAFVGGALLGVATFAGILLPALLMDLSNGAERVLFRTGAVLGALAFALRVAHVLWRFPRTAEEGRLPPAQPSRPERTSPDP</sequence>
<dbReference type="Pfam" id="PF19857">
    <property type="entry name" value="DUF6332"/>
    <property type="match status" value="1"/>
</dbReference>
<gene>
    <name evidence="2" type="ORF">P8A20_33585</name>
</gene>
<name>A0ABY9JKE4_9ACTN</name>
<evidence type="ECO:0000256" key="1">
    <source>
        <dbReference type="SAM" id="Phobius"/>
    </source>
</evidence>
<dbReference type="RefSeq" id="WP_147962664.1">
    <property type="nucleotide sequence ID" value="NZ_CP120983.1"/>
</dbReference>
<keyword evidence="3" id="KW-1185">Reference proteome</keyword>